<sequence length="421" mass="48032">MQAQTLKDVIRVFDPRKTLDKEDLDEYYAYRIRNRKEDPAITKLKIRIFGADAQKILFSGHRGCGKSTELNKLALDLEENHHGILIVKYNVTDVLDVFDLDYSDILFSLAYELYHKADSAGVKIDKAILNEIEEFVGDVTKDVEEIKEERRGLGVVFQKLFVAKYQQESLTRESVRKQLKPRISRLIELINSMVTQIKLAGCDALIIIDGIDGSPLDIGKKLYYGYGQVLSKPDCAIIYTIPISAVYSSEFTVIQQSFDETIILPNIAVTNRDGTPCKDGEDVFSNLSRLRMRPDLIEEDALRYATEMSAGITREFVRIIKDSCVEAIVRGGDKIICDDVKRAVNDRKNDFKRILSKKTQYTALKEVRDTKSIYIDDENIRAEIPGLLHNLSIVEYNGDIWWDVHPVVLSILKSMDDHARK</sequence>
<reference evidence="2" key="1">
    <citation type="submission" date="2020-06" db="EMBL/GenBank/DDBJ databases">
        <title>Unique genomic features of the anaerobic methanotrophic archaea.</title>
        <authorList>
            <person name="Chadwick G.L."/>
            <person name="Skennerton C.T."/>
            <person name="Laso-Perez R."/>
            <person name="Leu A.O."/>
            <person name="Speth D.R."/>
            <person name="Yu H."/>
            <person name="Morgan-Lang C."/>
            <person name="Hatzenpichler R."/>
            <person name="Goudeau D."/>
            <person name="Malmstrom R."/>
            <person name="Brazelton W.J."/>
            <person name="Woyke T."/>
            <person name="Hallam S.J."/>
            <person name="Tyson G.W."/>
            <person name="Wegener G."/>
            <person name="Boetius A."/>
            <person name="Orphan V."/>
        </authorList>
    </citation>
    <scope>NUCLEOTIDE SEQUENCE</scope>
</reference>
<feature type="domain" description="KAP NTPase" evidence="1">
    <location>
        <begin position="56"/>
        <end position="212"/>
    </location>
</feature>
<dbReference type="InterPro" id="IPR011646">
    <property type="entry name" value="KAP_P-loop"/>
</dbReference>
<dbReference type="AlphaFoldDB" id="A0A7G9YJW6"/>
<proteinExistence type="predicted"/>
<dbReference type="SUPFAM" id="SSF52540">
    <property type="entry name" value="P-loop containing nucleoside triphosphate hydrolases"/>
    <property type="match status" value="1"/>
</dbReference>
<dbReference type="InterPro" id="IPR027417">
    <property type="entry name" value="P-loop_NTPase"/>
</dbReference>
<accession>A0A7G9YJW6</accession>
<protein>
    <recommendedName>
        <fullName evidence="1">KAP NTPase domain-containing protein</fullName>
    </recommendedName>
</protein>
<name>A0A7G9YJW6_9EURY</name>
<dbReference type="EMBL" id="MT631322">
    <property type="protein sequence ID" value="QNO48300.1"/>
    <property type="molecule type" value="Genomic_DNA"/>
</dbReference>
<dbReference type="Pfam" id="PF07693">
    <property type="entry name" value="KAP_NTPase"/>
    <property type="match status" value="1"/>
</dbReference>
<evidence type="ECO:0000313" key="3">
    <source>
        <dbReference type="EMBL" id="QNO48982.1"/>
    </source>
</evidence>
<evidence type="ECO:0000313" key="2">
    <source>
        <dbReference type="EMBL" id="QNO48300.1"/>
    </source>
</evidence>
<dbReference type="Gene3D" id="3.40.50.300">
    <property type="entry name" value="P-loop containing nucleotide triphosphate hydrolases"/>
    <property type="match status" value="1"/>
</dbReference>
<evidence type="ECO:0000259" key="1">
    <source>
        <dbReference type="Pfam" id="PF07693"/>
    </source>
</evidence>
<dbReference type="EMBL" id="MT631368">
    <property type="protein sequence ID" value="QNO48982.1"/>
    <property type="molecule type" value="Genomic_DNA"/>
</dbReference>
<organism evidence="2">
    <name type="scientific">Candidatus Methanogaster sp. ANME-2c ERB4</name>
    <dbReference type="NCBI Taxonomy" id="2759911"/>
    <lineage>
        <taxon>Archaea</taxon>
        <taxon>Methanobacteriati</taxon>
        <taxon>Methanobacteriota</taxon>
        <taxon>Stenosarchaea group</taxon>
        <taxon>Methanomicrobia</taxon>
        <taxon>Methanosarcinales</taxon>
        <taxon>ANME-2 cluster</taxon>
        <taxon>Candidatus Methanogasteraceae</taxon>
        <taxon>Candidatus Methanogaster</taxon>
    </lineage>
</organism>
<gene>
    <name evidence="3" type="ORF">CMADCPIN_00012</name>
    <name evidence="2" type="ORF">HCONEOKI_00002</name>
</gene>